<reference evidence="2 3" key="1">
    <citation type="submission" date="2015-09" db="EMBL/GenBank/DDBJ databases">
        <authorList>
            <consortium name="Pathogen Informatics"/>
        </authorList>
    </citation>
    <scope>NUCLEOTIDE SEQUENCE [LARGE SCALE GENOMIC DNA]</scope>
    <source>
        <strain evidence="2 3">2789STDY5834856</strain>
    </source>
</reference>
<name>A0A174A2T4_9CLOT</name>
<dbReference type="Gene3D" id="2.60.320.10">
    <property type="entry name" value="N-utilization substance G protein NusG, insert domain"/>
    <property type="match status" value="1"/>
</dbReference>
<proteinExistence type="predicted"/>
<keyword evidence="1" id="KW-1133">Transmembrane helix</keyword>
<dbReference type="Pfam" id="PF07009">
    <property type="entry name" value="NusG_II"/>
    <property type="match status" value="1"/>
</dbReference>
<keyword evidence="1" id="KW-0812">Transmembrane</keyword>
<organism evidence="2 3">
    <name type="scientific">Clostridium disporicum</name>
    <dbReference type="NCBI Taxonomy" id="84024"/>
    <lineage>
        <taxon>Bacteria</taxon>
        <taxon>Bacillati</taxon>
        <taxon>Bacillota</taxon>
        <taxon>Clostridia</taxon>
        <taxon>Eubacteriales</taxon>
        <taxon>Clostridiaceae</taxon>
        <taxon>Clostridium</taxon>
    </lineage>
</organism>
<dbReference type="OrthoDB" id="47603at2"/>
<dbReference type="EMBL" id="CYZX01000003">
    <property type="protein sequence ID" value="CUN81708.1"/>
    <property type="molecule type" value="Genomic_DNA"/>
</dbReference>
<dbReference type="RefSeq" id="WP_055263643.1">
    <property type="nucleotide sequence ID" value="NZ_CABIXQ010000003.1"/>
</dbReference>
<sequence>MLSKKDIKLITIIIGISLIIWIGYTLMRPKGPSIEVIHGNTVVERLDPKVDGRYTIQGSYGELVVEVKDGKFRITDEECPNHVCSAMGWVDSDGYLPILCLPNEVMVGMEGQFDE</sequence>
<evidence type="ECO:0000256" key="1">
    <source>
        <dbReference type="SAM" id="Phobius"/>
    </source>
</evidence>
<gene>
    <name evidence="2" type="ORF">ERS852471_00528</name>
</gene>
<evidence type="ECO:0000313" key="2">
    <source>
        <dbReference type="EMBL" id="CUN81708.1"/>
    </source>
</evidence>
<evidence type="ECO:0000313" key="3">
    <source>
        <dbReference type="Proteomes" id="UP000095594"/>
    </source>
</evidence>
<dbReference type="Proteomes" id="UP000095594">
    <property type="component" value="Unassembled WGS sequence"/>
</dbReference>
<keyword evidence="1" id="KW-0472">Membrane</keyword>
<dbReference type="AlphaFoldDB" id="A0A174A2T4"/>
<feature type="transmembrane region" description="Helical" evidence="1">
    <location>
        <begin position="7"/>
        <end position="27"/>
    </location>
</feature>
<accession>A0A174A2T4</accession>
<dbReference type="InterPro" id="IPR038690">
    <property type="entry name" value="NusG_2_sf"/>
</dbReference>
<protein>
    <submittedName>
        <fullName evidence="2">Uncharacterized protein conserved in bacteria</fullName>
    </submittedName>
</protein>